<dbReference type="OrthoDB" id="12425at2"/>
<dbReference type="SUPFAM" id="SSF48695">
    <property type="entry name" value="Multiheme cytochromes"/>
    <property type="match status" value="1"/>
</dbReference>
<dbReference type="GO" id="GO:0020037">
    <property type="term" value="F:heme binding"/>
    <property type="evidence" value="ECO:0007669"/>
    <property type="project" value="InterPro"/>
</dbReference>
<dbReference type="PROSITE" id="PS51007">
    <property type="entry name" value="CYTC"/>
    <property type="match status" value="1"/>
</dbReference>
<keyword evidence="7" id="KW-1185">Reference proteome</keyword>
<accession>A0A0M4D0L9</accession>
<dbReference type="GO" id="GO:0046872">
    <property type="term" value="F:metal ion binding"/>
    <property type="evidence" value="ECO:0007669"/>
    <property type="project" value="UniProtKB-KW"/>
</dbReference>
<dbReference type="GO" id="GO:0009055">
    <property type="term" value="F:electron transfer activity"/>
    <property type="evidence" value="ECO:0007669"/>
    <property type="project" value="InterPro"/>
</dbReference>
<keyword evidence="2 3" id="KW-0408">Iron</keyword>
<organism evidence="6 7">
    <name type="scientific">Desulfuromonas soudanensis</name>
    <dbReference type="NCBI Taxonomy" id="1603606"/>
    <lineage>
        <taxon>Bacteria</taxon>
        <taxon>Pseudomonadati</taxon>
        <taxon>Thermodesulfobacteriota</taxon>
        <taxon>Desulfuromonadia</taxon>
        <taxon>Desulfuromonadales</taxon>
        <taxon>Desulfuromonadaceae</taxon>
        <taxon>Desulfuromonas</taxon>
    </lineage>
</organism>
<feature type="domain" description="Cytochrome c" evidence="5">
    <location>
        <begin position="94"/>
        <end position="205"/>
    </location>
</feature>
<evidence type="ECO:0000313" key="7">
    <source>
        <dbReference type="Proteomes" id="UP000057158"/>
    </source>
</evidence>
<evidence type="ECO:0000313" key="6">
    <source>
        <dbReference type="EMBL" id="ALC15451.1"/>
    </source>
</evidence>
<dbReference type="AlphaFoldDB" id="A0A0M4D0L9"/>
<dbReference type="InterPro" id="IPR036280">
    <property type="entry name" value="Multihaem_cyt_sf"/>
</dbReference>
<keyword evidence="1 3" id="KW-0479">Metal-binding</keyword>
<name>A0A0M4D0L9_9BACT</name>
<sequence>MYKIAFKSILVTLVLLALGAIPALAVKGTPNVANTVHNLSVWQTDWMIASNNEEEICIFCHTPHGGSLTGPLWNRANSAQVYTHYTSSTLSTQVAASRGTNIYDESRLCLSCHDGSISMYTVMNANNVTGPPLPFWGTGEMRGATGLTQGPRIGMGRNADGTVNDTVNNDLSDDHPISFKYLPVLTDAAKDSNRLQTIAYAEGQGVRFFPLGAADADKRVECSSCHDPHVDYTTAAAYTPFLITPNAGSALCLACHNK</sequence>
<dbReference type="Proteomes" id="UP000057158">
    <property type="component" value="Chromosome"/>
</dbReference>
<keyword evidence="4" id="KW-0732">Signal</keyword>
<keyword evidence="3" id="KW-0349">Heme</keyword>
<gene>
    <name evidence="6" type="primary">omcP</name>
    <name evidence="6" type="ORF">DSOUD_0663</name>
</gene>
<dbReference type="EMBL" id="CP010802">
    <property type="protein sequence ID" value="ALC15451.1"/>
    <property type="molecule type" value="Genomic_DNA"/>
</dbReference>
<dbReference type="STRING" id="1603606.DSOUD_0663"/>
<dbReference type="KEGG" id="des:DSOUD_0663"/>
<proteinExistence type="predicted"/>
<dbReference type="RefSeq" id="WP_053549657.1">
    <property type="nucleotide sequence ID" value="NZ_CP010802.1"/>
</dbReference>
<evidence type="ECO:0000256" key="1">
    <source>
        <dbReference type="ARBA" id="ARBA00022723"/>
    </source>
</evidence>
<reference evidence="6 7" key="1">
    <citation type="submission" date="2015-07" db="EMBL/GenBank/DDBJ databases">
        <title>Isolation and Genomic Characterization of a Novel Halophilic Metal-Reducing Deltaproteobacterium from the Deep Subsurface.</title>
        <authorList>
            <person name="Badalamenti J.P."/>
            <person name="Summers Z.M."/>
            <person name="Gralnick J.A."/>
            <person name="Bond D.R."/>
        </authorList>
    </citation>
    <scope>NUCLEOTIDE SEQUENCE [LARGE SCALE GENOMIC DNA]</scope>
    <source>
        <strain evidence="6 7">WTL</strain>
    </source>
</reference>
<evidence type="ECO:0000256" key="3">
    <source>
        <dbReference type="PROSITE-ProRule" id="PRU00433"/>
    </source>
</evidence>
<dbReference type="InterPro" id="IPR009056">
    <property type="entry name" value="Cyt_c-like_dom"/>
</dbReference>
<evidence type="ECO:0000256" key="2">
    <source>
        <dbReference type="ARBA" id="ARBA00023004"/>
    </source>
</evidence>
<dbReference type="Gene3D" id="1.10.1130.10">
    <property type="entry name" value="Flavocytochrome C3, Chain A"/>
    <property type="match status" value="1"/>
</dbReference>
<evidence type="ECO:0000259" key="5">
    <source>
        <dbReference type="PROSITE" id="PS51007"/>
    </source>
</evidence>
<feature type="signal peptide" evidence="4">
    <location>
        <begin position="1"/>
        <end position="25"/>
    </location>
</feature>
<evidence type="ECO:0000256" key="4">
    <source>
        <dbReference type="SAM" id="SignalP"/>
    </source>
</evidence>
<protein>
    <submittedName>
        <fullName evidence="6">Putative periplasmic multiheme cytochrome c</fullName>
    </submittedName>
</protein>
<dbReference type="PATRIC" id="fig|1603606.3.peg.720"/>
<feature type="chain" id="PRO_5005791810" evidence="4">
    <location>
        <begin position="26"/>
        <end position="258"/>
    </location>
</feature>